<dbReference type="InterPro" id="IPR036397">
    <property type="entry name" value="RNaseH_sf"/>
</dbReference>
<evidence type="ECO:0000259" key="6">
    <source>
        <dbReference type="PROSITE" id="PS50994"/>
    </source>
</evidence>
<keyword evidence="2" id="KW-0815">Transposition</keyword>
<sequence length="429" mass="50334">MHMQININTDIEMNNLSDLPKLNMLMENLKMKINKSKLARDMGVDRRTIEKYLKGYEPKRIRERSSKIDDYYEIIALLLSEESKQIFYYKRVLWQYLKDNHGLSCSQSNFRKYILNKVEFQSYFDSGKRKSSNVEVVRFETPPAEQAQLDWKENIRYITKDGEILYVNICVLLLAFSRFRTFHLSISKSQSLLFAFLTESFEAFGGVPKTIVTDNMKTVMDEPRTEYQKGKVNERFDQFAKDMGFEVWPCIAGRPRTKAKVEAPMKIIDEIHAYQGKFDYEELHQFVQKLCDRINHSYHQGTGKIPILALKKERNLLSPLPHERIRDFYKIDQILVKVNTSNMITFKSNQYSVPPGYIGQTLSLQVYDNHIYIYYNTELVVQHAISHLKINYKPDHYVGALARGLPSSTNIEELAIKNLEAIHEVYKNE</sequence>
<gene>
    <name evidence="7" type="primary">istA</name>
    <name evidence="7" type="ORF">LSG31_19755</name>
</gene>
<evidence type="ECO:0000256" key="4">
    <source>
        <dbReference type="ARBA" id="ARBA00023172"/>
    </source>
</evidence>
<evidence type="ECO:0000256" key="1">
    <source>
        <dbReference type="ARBA" id="ARBA00009277"/>
    </source>
</evidence>
<comment type="similarity">
    <text evidence="1">Belongs to the transposase IS21/IS408/IS1162 family.</text>
</comment>
<feature type="domain" description="Integrase catalytic" evidence="6">
    <location>
        <begin position="138"/>
        <end position="314"/>
    </location>
</feature>
<evidence type="ECO:0000259" key="5">
    <source>
        <dbReference type="PROSITE" id="PS50531"/>
    </source>
</evidence>
<dbReference type="InterPro" id="IPR017894">
    <property type="entry name" value="HTH_IS21_transposase_type"/>
</dbReference>
<protein>
    <submittedName>
        <fullName evidence="7">IS21 family transposase</fullName>
    </submittedName>
</protein>
<evidence type="ECO:0000313" key="7">
    <source>
        <dbReference type="EMBL" id="UOF90075.1"/>
    </source>
</evidence>
<reference evidence="7" key="1">
    <citation type="submission" date="2021-12" db="EMBL/GenBank/DDBJ databases">
        <title>Alicyclobacillaceae gen. nov., sp. nov., isolated from chalcocite enrichment system.</title>
        <authorList>
            <person name="Jiang Z."/>
        </authorList>
    </citation>
    <scope>NUCLEOTIDE SEQUENCE</scope>
    <source>
        <strain evidence="7">MYW30-H2</strain>
    </source>
</reference>
<dbReference type="PROSITE" id="PS50531">
    <property type="entry name" value="HTH_IS21"/>
    <property type="match status" value="1"/>
</dbReference>
<dbReference type="PANTHER" id="PTHR35004:SF6">
    <property type="entry name" value="TRANSPOSASE"/>
    <property type="match status" value="1"/>
</dbReference>
<dbReference type="Gene3D" id="3.30.420.10">
    <property type="entry name" value="Ribonuclease H-like superfamily/Ribonuclease H"/>
    <property type="match status" value="1"/>
</dbReference>
<dbReference type="RefSeq" id="WP_347436767.1">
    <property type="nucleotide sequence ID" value="NZ_CP089291.1"/>
</dbReference>
<evidence type="ECO:0000313" key="8">
    <source>
        <dbReference type="Proteomes" id="UP000830167"/>
    </source>
</evidence>
<dbReference type="Pfam" id="PF00665">
    <property type="entry name" value="rve"/>
    <property type="match status" value="1"/>
</dbReference>
<accession>A0ABY4CQF9</accession>
<keyword evidence="4" id="KW-0233">DNA recombination</keyword>
<dbReference type="EMBL" id="CP089291">
    <property type="protein sequence ID" value="UOF90075.1"/>
    <property type="molecule type" value="Genomic_DNA"/>
</dbReference>
<name>A0ABY4CQF9_9BACL</name>
<evidence type="ECO:0000256" key="3">
    <source>
        <dbReference type="ARBA" id="ARBA00023125"/>
    </source>
</evidence>
<organism evidence="7 8">
    <name type="scientific">Fodinisporobacter ferrooxydans</name>
    <dbReference type="NCBI Taxonomy" id="2901836"/>
    <lineage>
        <taxon>Bacteria</taxon>
        <taxon>Bacillati</taxon>
        <taxon>Bacillota</taxon>
        <taxon>Bacilli</taxon>
        <taxon>Bacillales</taxon>
        <taxon>Alicyclobacillaceae</taxon>
        <taxon>Fodinisporobacter</taxon>
    </lineage>
</organism>
<dbReference type="InterPro" id="IPR012337">
    <property type="entry name" value="RNaseH-like_sf"/>
</dbReference>
<keyword evidence="3" id="KW-0238">DNA-binding</keyword>
<evidence type="ECO:0000256" key="2">
    <source>
        <dbReference type="ARBA" id="ARBA00022578"/>
    </source>
</evidence>
<dbReference type="InterPro" id="IPR054353">
    <property type="entry name" value="IstA-like_C"/>
</dbReference>
<dbReference type="Proteomes" id="UP000830167">
    <property type="component" value="Chromosome"/>
</dbReference>
<dbReference type="InterPro" id="IPR001584">
    <property type="entry name" value="Integrase_cat-core"/>
</dbReference>
<dbReference type="NCBIfam" id="NF033546">
    <property type="entry name" value="transpos_IS21"/>
    <property type="match status" value="1"/>
</dbReference>
<dbReference type="PROSITE" id="PS50994">
    <property type="entry name" value="INTEGRASE"/>
    <property type="match status" value="1"/>
</dbReference>
<dbReference type="SUPFAM" id="SSF53098">
    <property type="entry name" value="Ribonuclease H-like"/>
    <property type="match status" value="1"/>
</dbReference>
<keyword evidence="8" id="KW-1185">Reference proteome</keyword>
<feature type="domain" description="HTH IS21-type" evidence="5">
    <location>
        <begin position="20"/>
        <end position="79"/>
    </location>
</feature>
<dbReference type="PANTHER" id="PTHR35004">
    <property type="entry name" value="TRANSPOSASE RV3428C-RELATED"/>
    <property type="match status" value="1"/>
</dbReference>
<proteinExistence type="inferred from homology"/>
<dbReference type="Pfam" id="PF22483">
    <property type="entry name" value="Mu-transpos_C_2"/>
    <property type="match status" value="1"/>
</dbReference>